<evidence type="ECO:0000256" key="2">
    <source>
        <dbReference type="ARBA" id="ARBA00022801"/>
    </source>
</evidence>
<dbReference type="Gene3D" id="3.40.50.1820">
    <property type="entry name" value="alpha/beta hydrolase"/>
    <property type="match status" value="1"/>
</dbReference>
<dbReference type="OrthoDB" id="408631at2759"/>
<dbReference type="AlphaFoldDB" id="A0A4Y9Z2X0"/>
<keyword evidence="3" id="KW-0732">Signal</keyword>
<name>A0A4Y9Z2X0_9AGAM</name>
<feature type="chain" id="PRO_5021442039" description="Carboxylic ester hydrolase" evidence="3">
    <location>
        <begin position="27"/>
        <end position="569"/>
    </location>
</feature>
<feature type="signal peptide" evidence="3">
    <location>
        <begin position="1"/>
        <end position="26"/>
    </location>
</feature>
<evidence type="ECO:0000256" key="3">
    <source>
        <dbReference type="RuleBase" id="RU361235"/>
    </source>
</evidence>
<accession>A0A4Y9Z2X0</accession>
<dbReference type="EMBL" id="SEOQ01000169">
    <property type="protein sequence ID" value="TFY68201.1"/>
    <property type="molecule type" value="Genomic_DNA"/>
</dbReference>
<dbReference type="EC" id="3.1.1.-" evidence="3"/>
<reference evidence="5 6" key="1">
    <citation type="submission" date="2019-02" db="EMBL/GenBank/DDBJ databases">
        <title>Genome sequencing of the rare red list fungi Dentipellis fragilis.</title>
        <authorList>
            <person name="Buettner E."/>
            <person name="Kellner H."/>
        </authorList>
    </citation>
    <scope>NUCLEOTIDE SEQUENCE [LARGE SCALE GENOMIC DNA]</scope>
    <source>
        <strain evidence="5 6">DSM 105465</strain>
    </source>
</reference>
<dbReference type="PANTHER" id="PTHR43918:SF4">
    <property type="entry name" value="CARBOXYLIC ESTER HYDROLASE"/>
    <property type="match status" value="1"/>
</dbReference>
<keyword evidence="2 3" id="KW-0378">Hydrolase</keyword>
<dbReference type="Pfam" id="PF00135">
    <property type="entry name" value="COesterase"/>
    <property type="match status" value="1"/>
</dbReference>
<comment type="similarity">
    <text evidence="1 3">Belongs to the type-B carboxylesterase/lipase family.</text>
</comment>
<feature type="domain" description="Carboxylesterase type B" evidence="4">
    <location>
        <begin position="46"/>
        <end position="522"/>
    </location>
</feature>
<dbReference type="PROSITE" id="PS00122">
    <property type="entry name" value="CARBOXYLESTERASE_B_1"/>
    <property type="match status" value="1"/>
</dbReference>
<evidence type="ECO:0000313" key="6">
    <source>
        <dbReference type="Proteomes" id="UP000298327"/>
    </source>
</evidence>
<evidence type="ECO:0000259" key="4">
    <source>
        <dbReference type="Pfam" id="PF00135"/>
    </source>
</evidence>
<gene>
    <name evidence="5" type="ORF">EVG20_g3660</name>
</gene>
<evidence type="ECO:0000313" key="5">
    <source>
        <dbReference type="EMBL" id="TFY68201.1"/>
    </source>
</evidence>
<dbReference type="PANTHER" id="PTHR43918">
    <property type="entry name" value="ACETYLCHOLINESTERASE"/>
    <property type="match status" value="1"/>
</dbReference>
<dbReference type="Proteomes" id="UP000298327">
    <property type="component" value="Unassembled WGS sequence"/>
</dbReference>
<dbReference type="InterPro" id="IPR002018">
    <property type="entry name" value="CarbesteraseB"/>
</dbReference>
<keyword evidence="6" id="KW-1185">Reference proteome</keyword>
<organism evidence="5 6">
    <name type="scientific">Dentipellis fragilis</name>
    <dbReference type="NCBI Taxonomy" id="205917"/>
    <lineage>
        <taxon>Eukaryota</taxon>
        <taxon>Fungi</taxon>
        <taxon>Dikarya</taxon>
        <taxon>Basidiomycota</taxon>
        <taxon>Agaricomycotina</taxon>
        <taxon>Agaricomycetes</taxon>
        <taxon>Russulales</taxon>
        <taxon>Hericiaceae</taxon>
        <taxon>Dentipellis</taxon>
    </lineage>
</organism>
<protein>
    <recommendedName>
        <fullName evidence="3">Carboxylic ester hydrolase</fullName>
        <ecNumber evidence="3">3.1.1.-</ecNumber>
    </recommendedName>
</protein>
<comment type="caution">
    <text evidence="5">The sequence shown here is derived from an EMBL/GenBank/DDBJ whole genome shotgun (WGS) entry which is preliminary data.</text>
</comment>
<proteinExistence type="inferred from homology"/>
<dbReference type="InterPro" id="IPR029058">
    <property type="entry name" value="AB_hydrolase_fold"/>
</dbReference>
<dbReference type="InterPro" id="IPR019826">
    <property type="entry name" value="Carboxylesterase_B_AS"/>
</dbReference>
<sequence>MRMAFGVFDNFLALAAGLSFFSGSFALHGSDGSLVFTSGGAVVDLGYAAYAGSTTSPTGQPNAPVVFFGGIPYAKAPVGDLRFRAPQNLDESGHNGTVVNAMSFAPPCIQQPAVNGVGSEVVRSSLVDCLRLNVWKPAKATAKSKLPVAIYIYGGGFFAGNTATVPMYDWVAQHTSGLVAVSISYRVNVLGFLAGSAVHTDGDFNAGMLDQRVAIEWVQRHIDKFGGDPEQVTIIGESAGGASVVHQIVAYGGARGAPFKRAIAQSIGYGSMINPLSTQSEDAFGCSRESKSAALACLRNASLENIITGVNTLEIGATVPVVDGTLIPDYPSHLIAQGRFSEVDFIGGHCSNDGRTFARLMPDQYTSDADVINDVFSRWPYVTNATQKTLFDFYPKVNATGSPFHSYYDVTWTMDQDAVYGCMDQFLANKMLAKGKKNVFTFRWNAPNPVALAATPWEGVMHGSDVFFLFNGSTGAGFTPFNQSEALLSKEAIAYWTSFVSTGNPSTQKESPSPAWLSFTGSSGTSRHRIVPTIGNETATGTVLEVIPEFEVERCALWMEEYITAQTKV</sequence>
<dbReference type="SUPFAM" id="SSF53474">
    <property type="entry name" value="alpha/beta-Hydrolases"/>
    <property type="match status" value="1"/>
</dbReference>
<dbReference type="STRING" id="205917.A0A4Y9Z2X0"/>
<dbReference type="GO" id="GO:0052689">
    <property type="term" value="F:carboxylic ester hydrolase activity"/>
    <property type="evidence" value="ECO:0007669"/>
    <property type="project" value="TreeGrafter"/>
</dbReference>
<evidence type="ECO:0000256" key="1">
    <source>
        <dbReference type="ARBA" id="ARBA00005964"/>
    </source>
</evidence>
<dbReference type="InterPro" id="IPR050654">
    <property type="entry name" value="AChE-related_enzymes"/>
</dbReference>